<dbReference type="Proteomes" id="UP000653411">
    <property type="component" value="Unassembled WGS sequence"/>
</dbReference>
<organism evidence="1 2">
    <name type="scientific">Streptomyces fuscichromogenes</name>
    <dbReference type="NCBI Taxonomy" id="1324013"/>
    <lineage>
        <taxon>Bacteria</taxon>
        <taxon>Bacillati</taxon>
        <taxon>Actinomycetota</taxon>
        <taxon>Actinomycetes</taxon>
        <taxon>Kitasatosporales</taxon>
        <taxon>Streptomycetaceae</taxon>
        <taxon>Streptomyces</taxon>
    </lineage>
</organism>
<dbReference type="AlphaFoldDB" id="A0A917XFT0"/>
<reference evidence="1" key="1">
    <citation type="journal article" date="2014" name="Int. J. Syst. Evol. Microbiol.">
        <title>Complete genome sequence of Corynebacterium casei LMG S-19264T (=DSM 44701T), isolated from a smear-ripened cheese.</title>
        <authorList>
            <consortium name="US DOE Joint Genome Institute (JGI-PGF)"/>
            <person name="Walter F."/>
            <person name="Albersmeier A."/>
            <person name="Kalinowski J."/>
            <person name="Ruckert C."/>
        </authorList>
    </citation>
    <scope>NUCLEOTIDE SEQUENCE</scope>
    <source>
        <strain evidence="1">CGMCC 4.7110</strain>
    </source>
</reference>
<reference evidence="1" key="2">
    <citation type="submission" date="2020-09" db="EMBL/GenBank/DDBJ databases">
        <authorList>
            <person name="Sun Q."/>
            <person name="Zhou Y."/>
        </authorList>
    </citation>
    <scope>NUCLEOTIDE SEQUENCE</scope>
    <source>
        <strain evidence="1">CGMCC 4.7110</strain>
    </source>
</reference>
<keyword evidence="2" id="KW-1185">Reference proteome</keyword>
<gene>
    <name evidence="1" type="ORF">GCM10011578_052300</name>
</gene>
<dbReference type="RefSeq" id="WP_189265261.1">
    <property type="nucleotide sequence ID" value="NZ_BMML01000012.1"/>
</dbReference>
<comment type="caution">
    <text evidence="1">The sequence shown here is derived from an EMBL/GenBank/DDBJ whole genome shotgun (WGS) entry which is preliminary data.</text>
</comment>
<proteinExistence type="predicted"/>
<evidence type="ECO:0000313" key="1">
    <source>
        <dbReference type="EMBL" id="GGN21275.1"/>
    </source>
</evidence>
<evidence type="ECO:0000313" key="2">
    <source>
        <dbReference type="Proteomes" id="UP000653411"/>
    </source>
</evidence>
<protein>
    <submittedName>
        <fullName evidence="1">Uncharacterized protein</fullName>
    </submittedName>
</protein>
<sequence>MITGCVVAESLRPGAVLELAGLRMCRVSRVDLAGSARGSQPPVWTILEFESDAEDDTPLAQALSDGLSPDGGWYADYRVGDRERVVVFAGRVFRYSGADDPRRLEAVAHGASVGVPEHQLDWKD</sequence>
<accession>A0A917XFT0</accession>
<name>A0A917XFT0_9ACTN</name>
<dbReference type="EMBL" id="BMML01000012">
    <property type="protein sequence ID" value="GGN21275.1"/>
    <property type="molecule type" value="Genomic_DNA"/>
</dbReference>